<dbReference type="Proteomes" id="UP000318571">
    <property type="component" value="Chromosome 10"/>
</dbReference>
<comment type="caution">
    <text evidence="1">The sequence shown here is derived from an EMBL/GenBank/DDBJ whole genome shotgun (WGS) entry which is preliminary data.</text>
</comment>
<protein>
    <submittedName>
        <fullName evidence="1">Uncharacterized protein</fullName>
    </submittedName>
</protein>
<dbReference type="AlphaFoldDB" id="A0A553NEC7"/>
<gene>
    <name evidence="1" type="ORF">TCAL_15194</name>
</gene>
<sequence length="562" mass="64003">MFKSNLEIINRRWKRHFQGLYEDMISSLRLAGSSPSLGTTLQSHSWSKASVLLGQLLDLPRNRTITLHLFALAWNASLQAKHPDHKHTWIRHALGLALETEDQELVVKTGVRLVELNIETGDLQAADHIAWVLETSNHRQIRMLRLQIQRFKGLIDIMNGRKTYDINPLHLSNLLDKIWKQIKDPRTQAITLQWMIQIQMELATGSSDFDNPQLIQRIANNVNFCLSKLMAQQDLLPWFSKVLWNASLACISHSHLRSQVLEAASKLFEAQRDIVSQTNCQILIVATQIQIIESKEDCVDKLRLFETLEIMKKQLASLAVDPKKQNVVKIYEFKLALLLEDIALASRIIEKTIEEEYEGCQTFALLYCVLRKYPRKCGTSLWLLEIKALQGLIMCVTRVPGHSAREVFHLFSKLLATGLFIEELELLEEARQTIQEYLKLEYMSEQDVRCLVVMVKNLWNGGVKFGENGQTDLGKSGQAQKSKFDSTQLRRDGHFFWCILFGRSTSTTFSPGSRRFNGVSLHPGGILMITSHRSEISTSPLRVIRAVGSDVGNGGRFSLTLC</sequence>
<proteinExistence type="predicted"/>
<evidence type="ECO:0000313" key="2">
    <source>
        <dbReference type="Proteomes" id="UP000318571"/>
    </source>
</evidence>
<dbReference type="EMBL" id="VCGU01000458">
    <property type="protein sequence ID" value="TRY63803.1"/>
    <property type="molecule type" value="Genomic_DNA"/>
</dbReference>
<organism evidence="1 2">
    <name type="scientific">Tigriopus californicus</name>
    <name type="common">Marine copepod</name>
    <dbReference type="NCBI Taxonomy" id="6832"/>
    <lineage>
        <taxon>Eukaryota</taxon>
        <taxon>Metazoa</taxon>
        <taxon>Ecdysozoa</taxon>
        <taxon>Arthropoda</taxon>
        <taxon>Crustacea</taxon>
        <taxon>Multicrustacea</taxon>
        <taxon>Hexanauplia</taxon>
        <taxon>Copepoda</taxon>
        <taxon>Harpacticoida</taxon>
        <taxon>Harpacticidae</taxon>
        <taxon>Tigriopus</taxon>
    </lineage>
</organism>
<keyword evidence="2" id="KW-1185">Reference proteome</keyword>
<evidence type="ECO:0000313" key="1">
    <source>
        <dbReference type="EMBL" id="TRY63803.1"/>
    </source>
</evidence>
<reference evidence="1 2" key="1">
    <citation type="journal article" date="2018" name="Nat. Ecol. Evol.">
        <title>Genomic signatures of mitonuclear coevolution across populations of Tigriopus californicus.</title>
        <authorList>
            <person name="Barreto F.S."/>
            <person name="Watson E.T."/>
            <person name="Lima T.G."/>
            <person name="Willett C.S."/>
            <person name="Edmands S."/>
            <person name="Li W."/>
            <person name="Burton R.S."/>
        </authorList>
    </citation>
    <scope>NUCLEOTIDE SEQUENCE [LARGE SCALE GENOMIC DNA]</scope>
    <source>
        <strain evidence="1 2">San Diego</strain>
    </source>
</reference>
<name>A0A553NEC7_TIGCA</name>
<accession>A0A553NEC7</accession>